<dbReference type="GO" id="GO:0000278">
    <property type="term" value="P:mitotic cell cycle"/>
    <property type="evidence" value="ECO:0007669"/>
    <property type="project" value="TreeGrafter"/>
</dbReference>
<dbReference type="Gene3D" id="3.40.50.10190">
    <property type="entry name" value="BRCT domain"/>
    <property type="match status" value="1"/>
</dbReference>
<dbReference type="InterPro" id="IPR036420">
    <property type="entry name" value="BRCT_dom_sf"/>
</dbReference>
<name>A0A9D3PLE2_MEGAT</name>
<dbReference type="SMART" id="SM00292">
    <property type="entry name" value="BRCT"/>
    <property type="match status" value="1"/>
</dbReference>
<gene>
    <name evidence="3" type="ORF">MATL_G00188150</name>
</gene>
<accession>A0A9D3PLE2</accession>
<feature type="domain" description="BRCT" evidence="2">
    <location>
        <begin position="5"/>
        <end position="93"/>
    </location>
</feature>
<evidence type="ECO:0000256" key="1">
    <source>
        <dbReference type="SAM" id="MobiDB-lite"/>
    </source>
</evidence>
<evidence type="ECO:0000313" key="4">
    <source>
        <dbReference type="Proteomes" id="UP001046870"/>
    </source>
</evidence>
<dbReference type="Proteomes" id="UP001046870">
    <property type="component" value="Chromosome 16"/>
</dbReference>
<reference evidence="3" key="1">
    <citation type="submission" date="2021-01" db="EMBL/GenBank/DDBJ databases">
        <authorList>
            <person name="Zahm M."/>
            <person name="Roques C."/>
            <person name="Cabau C."/>
            <person name="Klopp C."/>
            <person name="Donnadieu C."/>
            <person name="Jouanno E."/>
            <person name="Lampietro C."/>
            <person name="Louis A."/>
            <person name="Herpin A."/>
            <person name="Echchiki A."/>
            <person name="Berthelot C."/>
            <person name="Parey E."/>
            <person name="Roest-Crollius H."/>
            <person name="Braasch I."/>
            <person name="Postlethwait J."/>
            <person name="Bobe J."/>
            <person name="Montfort J."/>
            <person name="Bouchez O."/>
            <person name="Begum T."/>
            <person name="Mejri S."/>
            <person name="Adams A."/>
            <person name="Chen W.-J."/>
            <person name="Guiguen Y."/>
        </authorList>
    </citation>
    <scope>NUCLEOTIDE SEQUENCE</scope>
    <source>
        <strain evidence="3">YG-15Mar2019-1</strain>
        <tissue evidence="3">Brain</tissue>
    </source>
</reference>
<dbReference type="CDD" id="cd17716">
    <property type="entry name" value="BRCT_microcephalin_rpt1"/>
    <property type="match status" value="1"/>
</dbReference>
<organism evidence="3 4">
    <name type="scientific">Megalops atlanticus</name>
    <name type="common">Tarpon</name>
    <name type="synonym">Clupea gigantea</name>
    <dbReference type="NCBI Taxonomy" id="7932"/>
    <lineage>
        <taxon>Eukaryota</taxon>
        <taxon>Metazoa</taxon>
        <taxon>Chordata</taxon>
        <taxon>Craniata</taxon>
        <taxon>Vertebrata</taxon>
        <taxon>Euteleostomi</taxon>
        <taxon>Actinopterygii</taxon>
        <taxon>Neopterygii</taxon>
        <taxon>Teleostei</taxon>
        <taxon>Elopiformes</taxon>
        <taxon>Megalopidae</taxon>
        <taxon>Megalops</taxon>
    </lineage>
</organism>
<keyword evidence="4" id="KW-1185">Reference proteome</keyword>
<proteinExistence type="predicted"/>
<dbReference type="Pfam" id="PF12738">
    <property type="entry name" value="PTCB-BRCT"/>
    <property type="match status" value="1"/>
</dbReference>
<dbReference type="InterPro" id="IPR001357">
    <property type="entry name" value="BRCT_dom"/>
</dbReference>
<evidence type="ECO:0000313" key="3">
    <source>
        <dbReference type="EMBL" id="KAG7462756.1"/>
    </source>
</evidence>
<dbReference type="PANTHER" id="PTHR14625:SF3">
    <property type="entry name" value="MICROCEPHALIN"/>
    <property type="match status" value="1"/>
</dbReference>
<feature type="compositionally biased region" description="Polar residues" evidence="1">
    <location>
        <begin position="204"/>
        <end position="216"/>
    </location>
</feature>
<dbReference type="SUPFAM" id="SSF52113">
    <property type="entry name" value="BRCT domain"/>
    <property type="match status" value="1"/>
</dbReference>
<dbReference type="OrthoDB" id="2384350at2759"/>
<protein>
    <recommendedName>
        <fullName evidence="2">BRCT domain-containing protein</fullName>
    </recommendedName>
</protein>
<dbReference type="InterPro" id="IPR022047">
    <property type="entry name" value="Microcephalin-like"/>
</dbReference>
<evidence type="ECO:0000259" key="2">
    <source>
        <dbReference type="PROSITE" id="PS50172"/>
    </source>
</evidence>
<sequence>MTSDQSCSILKDVVAFVDVWSSNRTENYSKPFTEQLRQMGAEVLETFNKRVTHVIFKHGRQSTWNKAKKTGVKLVSVFWVARCKDGGQHIDEELCPATHEESHMNSVPNKRTHRCMQPRDIPDRTPENDKSMKRKLDRMVKSLVPSSPSFPGVSPYIIDEESGIVYSPSSRRTDTIAQRLKVMREKRKSLSLTDSCGAEEETNDVNMSFGNPPSSL</sequence>
<feature type="compositionally biased region" description="Basic and acidic residues" evidence="1">
    <location>
        <begin position="120"/>
        <end position="131"/>
    </location>
</feature>
<dbReference type="PANTHER" id="PTHR14625">
    <property type="entry name" value="MICROCEPHALIN"/>
    <property type="match status" value="1"/>
</dbReference>
<dbReference type="EMBL" id="JAFDVH010000016">
    <property type="protein sequence ID" value="KAG7462756.1"/>
    <property type="molecule type" value="Genomic_DNA"/>
</dbReference>
<feature type="region of interest" description="Disordered" evidence="1">
    <location>
        <begin position="186"/>
        <end position="216"/>
    </location>
</feature>
<dbReference type="PROSITE" id="PS50172">
    <property type="entry name" value="BRCT"/>
    <property type="match status" value="1"/>
</dbReference>
<dbReference type="AlphaFoldDB" id="A0A9D3PLE2"/>
<feature type="region of interest" description="Disordered" evidence="1">
    <location>
        <begin position="101"/>
        <end position="132"/>
    </location>
</feature>
<comment type="caution">
    <text evidence="3">The sequence shown here is derived from an EMBL/GenBank/DDBJ whole genome shotgun (WGS) entry which is preliminary data.</text>
</comment>